<sequence>MNLAVDVGGSSIKFAVIDENNKIIYRHSKETPDNSKNKITTLILEVAKEIRKDYDFKKIGIATAGVVDIEKTEIISASYTIKDYIGTNFKKEIGEKLNCDIFVDNDVNSALRGEIFCGSCMGLNEVFCVALGTGIGGAYYKDDIVTGSNYAFGELGRTLLYKNSEKTYEQVASTIAFGKKIEEELQEKISVKEFFDKCKNNDEKSKKILNSWLDDLAFGLVNMMLILDPKYVVIGGAISKQGDYIIDLISKRVKKLMPIKTNKTKFLAASLDNDAALFGAISKF</sequence>
<reference evidence="2 3" key="1">
    <citation type="submission" date="2016-01" db="EMBL/GenBank/DDBJ databases">
        <authorList>
            <person name="Mitreva M."/>
            <person name="Pepin K.H."/>
            <person name="Mihindukulasuriya K.A."/>
            <person name="Fulton R."/>
            <person name="Fronick C."/>
            <person name="O'Laughlin M."/>
            <person name="Miner T."/>
            <person name="Herter B."/>
            <person name="Rosa B.A."/>
            <person name="Cordes M."/>
            <person name="Tomlinson C."/>
            <person name="Wollam A."/>
            <person name="Palsikar V.B."/>
            <person name="Mardis E.R."/>
            <person name="Wilson R.K."/>
        </authorList>
    </citation>
    <scope>NUCLEOTIDE SEQUENCE [LARGE SCALE GENOMIC DNA]</scope>
    <source>
        <strain evidence="2 3">KA00071</strain>
    </source>
</reference>
<dbReference type="SUPFAM" id="SSF53067">
    <property type="entry name" value="Actin-like ATPase domain"/>
    <property type="match status" value="1"/>
</dbReference>
<dbReference type="Proteomes" id="UP000070467">
    <property type="component" value="Unassembled WGS sequence"/>
</dbReference>
<dbReference type="RefSeq" id="WP_066130903.1">
    <property type="nucleotide sequence ID" value="NZ_KQ959904.1"/>
</dbReference>
<evidence type="ECO:0000313" key="3">
    <source>
        <dbReference type="Proteomes" id="UP000070467"/>
    </source>
</evidence>
<dbReference type="EMBL" id="LSDB01000060">
    <property type="protein sequence ID" value="KXB56305.1"/>
    <property type="molecule type" value="Genomic_DNA"/>
</dbReference>
<comment type="similarity">
    <text evidence="1">Belongs to the ROK (NagC/XylR) family.</text>
</comment>
<proteinExistence type="inferred from homology"/>
<protein>
    <submittedName>
        <fullName evidence="2">ROK family protein</fullName>
    </submittedName>
</protein>
<dbReference type="InterPro" id="IPR000600">
    <property type="entry name" value="ROK"/>
</dbReference>
<dbReference type="PANTHER" id="PTHR18964">
    <property type="entry name" value="ROK (REPRESSOR, ORF, KINASE) FAMILY"/>
    <property type="match status" value="1"/>
</dbReference>
<evidence type="ECO:0000256" key="1">
    <source>
        <dbReference type="ARBA" id="ARBA00006479"/>
    </source>
</evidence>
<keyword evidence="3" id="KW-1185">Reference proteome</keyword>
<dbReference type="Pfam" id="PF00480">
    <property type="entry name" value="ROK"/>
    <property type="match status" value="1"/>
</dbReference>
<evidence type="ECO:0000313" key="2">
    <source>
        <dbReference type="EMBL" id="KXB56305.1"/>
    </source>
</evidence>
<comment type="caution">
    <text evidence="2">The sequence shown here is derived from an EMBL/GenBank/DDBJ whole genome shotgun (WGS) entry which is preliminary data.</text>
</comment>
<dbReference type="PANTHER" id="PTHR18964:SF165">
    <property type="entry name" value="BETA-GLUCOSIDE KINASE"/>
    <property type="match status" value="1"/>
</dbReference>
<accession>A0ABR5TNU7</accession>
<dbReference type="InterPro" id="IPR043129">
    <property type="entry name" value="ATPase_NBD"/>
</dbReference>
<organism evidence="2 3">
    <name type="scientific">Gemelliphila asaccharolytica</name>
    <dbReference type="NCBI Taxonomy" id="502393"/>
    <lineage>
        <taxon>Bacteria</taxon>
        <taxon>Bacillati</taxon>
        <taxon>Bacillota</taxon>
        <taxon>Bacilli</taxon>
        <taxon>Bacillales</taxon>
        <taxon>Gemellaceae</taxon>
        <taxon>Gemelliphila</taxon>
    </lineage>
</organism>
<gene>
    <name evidence="2" type="ORF">HMPREF1871_01125</name>
</gene>
<name>A0ABR5TNU7_9BACL</name>
<dbReference type="Gene3D" id="3.30.420.40">
    <property type="match status" value="2"/>
</dbReference>